<evidence type="ECO:0000256" key="5">
    <source>
        <dbReference type="ARBA" id="ARBA00022989"/>
    </source>
</evidence>
<comment type="subcellular location">
    <subcellularLocation>
        <location evidence="1">Cell membrane</location>
    </subcellularLocation>
</comment>
<dbReference type="Gene3D" id="2.60.40.2880">
    <property type="entry name" value="MmpS1-5, C-terminal soluble domain"/>
    <property type="match status" value="1"/>
</dbReference>
<dbReference type="InterPro" id="IPR025241">
    <property type="entry name" value="DUF4190"/>
</dbReference>
<evidence type="ECO:0000256" key="3">
    <source>
        <dbReference type="ARBA" id="ARBA00022475"/>
    </source>
</evidence>
<comment type="similarity">
    <text evidence="2">Belongs to the MmpS family.</text>
</comment>
<keyword evidence="10" id="KW-1185">Reference proteome</keyword>
<comment type="caution">
    <text evidence="9">The sequence shown here is derived from an EMBL/GenBank/DDBJ whole genome shotgun (WGS) entry which is preliminary data.</text>
</comment>
<proteinExistence type="inferred from homology"/>
<dbReference type="Pfam" id="PF13828">
    <property type="entry name" value="DUF4190"/>
    <property type="match status" value="1"/>
</dbReference>
<protein>
    <submittedName>
        <fullName evidence="9">MmpS family transport accessory protein</fullName>
    </submittedName>
</protein>
<dbReference type="Pfam" id="PF05423">
    <property type="entry name" value="Mycobact_memb"/>
    <property type="match status" value="1"/>
</dbReference>
<accession>A0ABV9UAK6</accession>
<keyword evidence="5 7" id="KW-1133">Transmembrane helix</keyword>
<evidence type="ECO:0000256" key="1">
    <source>
        <dbReference type="ARBA" id="ARBA00004236"/>
    </source>
</evidence>
<name>A0ABV9UAK6_9ACTN</name>
<keyword evidence="4 7" id="KW-0812">Transmembrane</keyword>
<dbReference type="InterPro" id="IPR008693">
    <property type="entry name" value="MmpS"/>
</dbReference>
<sequence>MSVLAVASLIFSLLWLGGAGSLLAILLGAAALLRVRRTRQAGRGLALGGIVLGVLGLLAASGMGLIFGFAGQKAATTRRADIVLGAAGADGTTSADITYAFGDDTSQETDAPLPWRRRATRNLNGLDVLQLIVRNKGRAGTVSCRITVDGKPVKTATATGANADAACVYNAIAVRPH</sequence>
<organism evidence="9 10">
    <name type="scientific">Actinomadura gamaensis</name>
    <dbReference type="NCBI Taxonomy" id="1763541"/>
    <lineage>
        <taxon>Bacteria</taxon>
        <taxon>Bacillati</taxon>
        <taxon>Actinomycetota</taxon>
        <taxon>Actinomycetes</taxon>
        <taxon>Streptosporangiales</taxon>
        <taxon>Thermomonosporaceae</taxon>
        <taxon>Actinomadura</taxon>
    </lineage>
</organism>
<dbReference type="InterPro" id="IPR038468">
    <property type="entry name" value="MmpS_C"/>
</dbReference>
<feature type="transmembrane region" description="Helical" evidence="7">
    <location>
        <begin position="6"/>
        <end position="33"/>
    </location>
</feature>
<reference evidence="10" key="1">
    <citation type="journal article" date="2019" name="Int. J. Syst. Evol. Microbiol.">
        <title>The Global Catalogue of Microorganisms (GCM) 10K type strain sequencing project: providing services to taxonomists for standard genome sequencing and annotation.</title>
        <authorList>
            <consortium name="The Broad Institute Genomics Platform"/>
            <consortium name="The Broad Institute Genome Sequencing Center for Infectious Disease"/>
            <person name="Wu L."/>
            <person name="Ma J."/>
        </authorList>
    </citation>
    <scope>NUCLEOTIDE SEQUENCE [LARGE SCALE GENOMIC DNA]</scope>
    <source>
        <strain evidence="10">KLKA75</strain>
    </source>
</reference>
<dbReference type="EMBL" id="JBHSIT010000014">
    <property type="protein sequence ID" value="MFC4912869.1"/>
    <property type="molecule type" value="Genomic_DNA"/>
</dbReference>
<feature type="transmembrane region" description="Helical" evidence="7">
    <location>
        <begin position="45"/>
        <end position="70"/>
    </location>
</feature>
<evidence type="ECO:0000256" key="4">
    <source>
        <dbReference type="ARBA" id="ARBA00022692"/>
    </source>
</evidence>
<dbReference type="RefSeq" id="WP_378263227.1">
    <property type="nucleotide sequence ID" value="NZ_JBHSIT010000014.1"/>
</dbReference>
<evidence type="ECO:0000256" key="7">
    <source>
        <dbReference type="SAM" id="Phobius"/>
    </source>
</evidence>
<keyword evidence="6 7" id="KW-0472">Membrane</keyword>
<keyword evidence="3" id="KW-1003">Cell membrane</keyword>
<evidence type="ECO:0000313" key="10">
    <source>
        <dbReference type="Proteomes" id="UP001595872"/>
    </source>
</evidence>
<evidence type="ECO:0000259" key="8">
    <source>
        <dbReference type="Pfam" id="PF13828"/>
    </source>
</evidence>
<feature type="domain" description="DUF4190" evidence="8">
    <location>
        <begin position="4"/>
        <end position="59"/>
    </location>
</feature>
<gene>
    <name evidence="9" type="ORF">ACFPCY_36605</name>
</gene>
<evidence type="ECO:0000256" key="2">
    <source>
        <dbReference type="ARBA" id="ARBA00007531"/>
    </source>
</evidence>
<evidence type="ECO:0000313" key="9">
    <source>
        <dbReference type="EMBL" id="MFC4912869.1"/>
    </source>
</evidence>
<dbReference type="Proteomes" id="UP001595872">
    <property type="component" value="Unassembled WGS sequence"/>
</dbReference>
<evidence type="ECO:0000256" key="6">
    <source>
        <dbReference type="ARBA" id="ARBA00023136"/>
    </source>
</evidence>